<dbReference type="Pfam" id="PF02518">
    <property type="entry name" value="HATPase_c"/>
    <property type="match status" value="1"/>
</dbReference>
<protein>
    <recommendedName>
        <fullName evidence="3">histidine kinase</fullName>
        <ecNumber evidence="3">2.7.13.3</ecNumber>
    </recommendedName>
</protein>
<comment type="subcellular location">
    <subcellularLocation>
        <location evidence="2">Cell inner membrane</location>
        <topology evidence="2">Multi-pass membrane protein</topology>
    </subcellularLocation>
</comment>
<feature type="domain" description="Histidine kinase" evidence="19">
    <location>
        <begin position="298"/>
        <end position="520"/>
    </location>
</feature>
<feature type="coiled-coil region" evidence="17">
    <location>
        <begin position="268"/>
        <end position="298"/>
    </location>
</feature>
<evidence type="ECO:0000313" key="23">
    <source>
        <dbReference type="EMBL" id="ROQ25697.1"/>
    </source>
</evidence>
<evidence type="ECO:0000256" key="16">
    <source>
        <dbReference type="PROSITE-ProRule" id="PRU00169"/>
    </source>
</evidence>
<dbReference type="Pfam" id="PF00072">
    <property type="entry name" value="Response_reg"/>
    <property type="match status" value="1"/>
</dbReference>
<evidence type="ECO:0000256" key="9">
    <source>
        <dbReference type="ARBA" id="ARBA00022741"/>
    </source>
</evidence>
<dbReference type="SMART" id="SM00304">
    <property type="entry name" value="HAMP"/>
    <property type="match status" value="1"/>
</dbReference>
<evidence type="ECO:0000256" key="6">
    <source>
        <dbReference type="ARBA" id="ARBA00022553"/>
    </source>
</evidence>
<evidence type="ECO:0000256" key="15">
    <source>
        <dbReference type="PROSITE-ProRule" id="PRU00110"/>
    </source>
</evidence>
<dbReference type="SUPFAM" id="SSF55874">
    <property type="entry name" value="ATPase domain of HSP90 chaperone/DNA topoisomerase II/histidine kinase"/>
    <property type="match status" value="1"/>
</dbReference>
<dbReference type="InterPro" id="IPR008207">
    <property type="entry name" value="Sig_transdc_His_kin_Hpt_dom"/>
</dbReference>
<keyword evidence="10 23" id="KW-0418">Kinase</keyword>
<comment type="catalytic activity">
    <reaction evidence="1">
        <text>ATP + protein L-histidine = ADP + protein N-phospho-L-histidine.</text>
        <dbReference type="EC" id="2.7.13.3"/>
    </reaction>
</comment>
<dbReference type="RefSeq" id="WP_123421496.1">
    <property type="nucleotide sequence ID" value="NZ_RJUL01000005.1"/>
</dbReference>
<feature type="modified residue" description="Phosphohistidine" evidence="15">
    <location>
        <position position="839"/>
    </location>
</feature>
<dbReference type="InterPro" id="IPR036097">
    <property type="entry name" value="HisK_dim/P_sf"/>
</dbReference>
<organism evidence="23 24">
    <name type="scientific">Gallaecimonas pentaromativorans</name>
    <dbReference type="NCBI Taxonomy" id="584787"/>
    <lineage>
        <taxon>Bacteria</taxon>
        <taxon>Pseudomonadati</taxon>
        <taxon>Pseudomonadota</taxon>
        <taxon>Gammaproteobacteria</taxon>
        <taxon>Enterobacterales</taxon>
        <taxon>Gallaecimonadaceae</taxon>
        <taxon>Gallaecimonas</taxon>
    </lineage>
</organism>
<keyword evidence="13" id="KW-0902">Two-component regulatory system</keyword>
<dbReference type="CDD" id="cd00088">
    <property type="entry name" value="HPT"/>
    <property type="match status" value="1"/>
</dbReference>
<dbReference type="AlphaFoldDB" id="A0A3N1PFA4"/>
<dbReference type="CDD" id="cd00082">
    <property type="entry name" value="HisKA"/>
    <property type="match status" value="1"/>
</dbReference>
<dbReference type="SMART" id="SM00073">
    <property type="entry name" value="HPT"/>
    <property type="match status" value="1"/>
</dbReference>
<dbReference type="Gene3D" id="1.10.287.130">
    <property type="match status" value="1"/>
</dbReference>
<evidence type="ECO:0000256" key="8">
    <source>
        <dbReference type="ARBA" id="ARBA00022692"/>
    </source>
</evidence>
<feature type="transmembrane region" description="Helical" evidence="18">
    <location>
        <begin position="6"/>
        <end position="31"/>
    </location>
</feature>
<dbReference type="InterPro" id="IPR001789">
    <property type="entry name" value="Sig_transdc_resp-reg_receiver"/>
</dbReference>
<evidence type="ECO:0000256" key="2">
    <source>
        <dbReference type="ARBA" id="ARBA00004429"/>
    </source>
</evidence>
<dbReference type="InterPro" id="IPR005467">
    <property type="entry name" value="His_kinase_dom"/>
</dbReference>
<feature type="domain" description="HAMP" evidence="21">
    <location>
        <begin position="199"/>
        <end position="251"/>
    </location>
</feature>
<evidence type="ECO:0000256" key="1">
    <source>
        <dbReference type="ARBA" id="ARBA00000085"/>
    </source>
</evidence>
<dbReference type="PROSITE" id="PS50885">
    <property type="entry name" value="HAMP"/>
    <property type="match status" value="1"/>
</dbReference>
<dbReference type="InterPro" id="IPR003660">
    <property type="entry name" value="HAMP_dom"/>
</dbReference>
<keyword evidence="12 18" id="KW-1133">Transmembrane helix</keyword>
<evidence type="ECO:0000256" key="10">
    <source>
        <dbReference type="ARBA" id="ARBA00022777"/>
    </source>
</evidence>
<evidence type="ECO:0000256" key="17">
    <source>
        <dbReference type="SAM" id="Coils"/>
    </source>
</evidence>
<dbReference type="CDD" id="cd17546">
    <property type="entry name" value="REC_hyHK_CKI1_RcsC-like"/>
    <property type="match status" value="1"/>
</dbReference>
<evidence type="ECO:0000259" key="19">
    <source>
        <dbReference type="PROSITE" id="PS50109"/>
    </source>
</evidence>
<dbReference type="PANTHER" id="PTHR45339">
    <property type="entry name" value="HYBRID SIGNAL TRANSDUCTION HISTIDINE KINASE J"/>
    <property type="match status" value="1"/>
</dbReference>
<dbReference type="Pfam" id="PF09984">
    <property type="entry name" value="sCache_4"/>
    <property type="match status" value="1"/>
</dbReference>
<dbReference type="SUPFAM" id="SSF47384">
    <property type="entry name" value="Homodimeric domain of signal transducing histidine kinase"/>
    <property type="match status" value="1"/>
</dbReference>
<dbReference type="Proteomes" id="UP000268033">
    <property type="component" value="Unassembled WGS sequence"/>
</dbReference>
<evidence type="ECO:0000256" key="13">
    <source>
        <dbReference type="ARBA" id="ARBA00023012"/>
    </source>
</evidence>
<evidence type="ECO:0000256" key="3">
    <source>
        <dbReference type="ARBA" id="ARBA00012438"/>
    </source>
</evidence>
<evidence type="ECO:0000313" key="24">
    <source>
        <dbReference type="Proteomes" id="UP000268033"/>
    </source>
</evidence>
<dbReference type="Gene3D" id="1.20.120.160">
    <property type="entry name" value="HPT domain"/>
    <property type="match status" value="1"/>
</dbReference>
<dbReference type="SMART" id="SM00448">
    <property type="entry name" value="REC"/>
    <property type="match status" value="1"/>
</dbReference>
<dbReference type="EC" id="2.7.13.3" evidence="3"/>
<dbReference type="SUPFAM" id="SSF47226">
    <property type="entry name" value="Histidine-containing phosphotransfer domain, HPT domain"/>
    <property type="match status" value="1"/>
</dbReference>
<dbReference type="SMART" id="SM00388">
    <property type="entry name" value="HisKA"/>
    <property type="match status" value="1"/>
</dbReference>
<dbReference type="Gene3D" id="3.40.50.2300">
    <property type="match status" value="2"/>
</dbReference>
<evidence type="ECO:0000259" key="20">
    <source>
        <dbReference type="PROSITE" id="PS50110"/>
    </source>
</evidence>
<evidence type="ECO:0000256" key="18">
    <source>
        <dbReference type="SAM" id="Phobius"/>
    </source>
</evidence>
<evidence type="ECO:0000259" key="22">
    <source>
        <dbReference type="PROSITE" id="PS50894"/>
    </source>
</evidence>
<dbReference type="PANTHER" id="PTHR45339:SF1">
    <property type="entry name" value="HYBRID SIGNAL TRANSDUCTION HISTIDINE KINASE J"/>
    <property type="match status" value="1"/>
</dbReference>
<keyword evidence="9" id="KW-0547">Nucleotide-binding</keyword>
<dbReference type="CDD" id="cd06225">
    <property type="entry name" value="HAMP"/>
    <property type="match status" value="1"/>
</dbReference>
<dbReference type="InterPro" id="IPR011006">
    <property type="entry name" value="CheY-like_superfamily"/>
</dbReference>
<keyword evidence="5" id="KW-0997">Cell inner membrane</keyword>
<evidence type="ECO:0000256" key="14">
    <source>
        <dbReference type="ARBA" id="ARBA00023136"/>
    </source>
</evidence>
<dbReference type="FunFam" id="1.10.287.130:FF:000003">
    <property type="entry name" value="Histidine kinase"/>
    <property type="match status" value="1"/>
</dbReference>
<keyword evidence="4" id="KW-1003">Cell membrane</keyword>
<feature type="modified residue" description="4-aspartylphosphate" evidence="16">
    <location>
        <position position="715"/>
    </location>
</feature>
<keyword evidence="7" id="KW-0808">Transferase</keyword>
<accession>A0A3N1PFA4</accession>
<dbReference type="GO" id="GO:0005524">
    <property type="term" value="F:ATP binding"/>
    <property type="evidence" value="ECO:0007669"/>
    <property type="project" value="UniProtKB-KW"/>
</dbReference>
<reference evidence="23 24" key="1">
    <citation type="submission" date="2018-11" db="EMBL/GenBank/DDBJ databases">
        <title>Genomic Encyclopedia of Type Strains, Phase IV (KMG-IV): sequencing the most valuable type-strain genomes for metagenomic binning, comparative biology and taxonomic classification.</title>
        <authorList>
            <person name="Goeker M."/>
        </authorList>
    </citation>
    <scope>NUCLEOTIDE SEQUENCE [LARGE SCALE GENOMIC DNA]</scope>
    <source>
        <strain evidence="23 24">DSM 21945</strain>
    </source>
</reference>
<dbReference type="InterPro" id="IPR003661">
    <property type="entry name" value="HisK_dim/P_dom"/>
</dbReference>
<keyword evidence="8 18" id="KW-0812">Transmembrane</keyword>
<dbReference type="FunFam" id="3.30.565.10:FF:000010">
    <property type="entry name" value="Sensor histidine kinase RcsC"/>
    <property type="match status" value="1"/>
</dbReference>
<comment type="caution">
    <text evidence="23">The sequence shown here is derived from an EMBL/GenBank/DDBJ whole genome shotgun (WGS) entry which is preliminary data.</text>
</comment>
<keyword evidence="17" id="KW-0175">Coiled coil</keyword>
<dbReference type="NCBIfam" id="NF008318">
    <property type="entry name" value="PRK11107.1"/>
    <property type="match status" value="1"/>
</dbReference>
<keyword evidence="6 16" id="KW-0597">Phosphoprotein</keyword>
<keyword evidence="14 18" id="KW-0472">Membrane</keyword>
<dbReference type="InterPro" id="IPR036641">
    <property type="entry name" value="HPT_dom_sf"/>
</dbReference>
<dbReference type="PROSITE" id="PS50109">
    <property type="entry name" value="HIS_KIN"/>
    <property type="match status" value="1"/>
</dbReference>
<dbReference type="Pfam" id="PF00512">
    <property type="entry name" value="HisKA"/>
    <property type="match status" value="1"/>
</dbReference>
<proteinExistence type="predicted"/>
<feature type="domain" description="HPt" evidence="22">
    <location>
        <begin position="800"/>
        <end position="894"/>
    </location>
</feature>
<dbReference type="PROSITE" id="PS50110">
    <property type="entry name" value="RESPONSE_REGULATORY"/>
    <property type="match status" value="1"/>
</dbReference>
<dbReference type="InterPro" id="IPR003594">
    <property type="entry name" value="HATPase_dom"/>
</dbReference>
<gene>
    <name evidence="23" type="ORF">EDC28_1052</name>
</gene>
<sequence length="898" mass="99741">MTRFGLRAWVLILTLAPTLLIGTLLGGYFTLQRYQEVLEHLKDKGMSVANSLTISAEAGLVLEDREQLKRLVSAMHRRNTEFIKNIAIYDKTGTPMVSSTFHRDFPLMKLPPGQPIPQEPTFAYVEGRLMLRAPIVADTSFYASYRDKIDPAHPILGYVTIQLNQDATKLEQYDALFRTLLIVFIGIMVHLLFTWRLLKHVTDPISNMVSAVDRIREGKLDTRVQGVLIGELDTLKNGINAMAKSLDEYHADMQHNIDQATYDLRMTLEQVEIQNIELDKARKRAQEASQVKSEFLANMSHELRTPLNGVLGFARQLMKTQLTPSQTDYLQTIERSAQHLLAIINDVLDFSKLEAGKLQLDNTPYSFHDALFEVVDMMGANAREKGLELCLHLPTDTPDALVGDALRLKQVLTNLMGNAVKFTAQGGIDVTISHSCTDDSEECELKVTVTDTGVGIDAKQQQHLFNAFAQADASITRRFGGTGLGLVISKTLVAQMNGQMGLESQLGHGSTFWFSLPVKRANMVFHDPLPMKPLKDKTLVLVGGSRRTRQMLSLLNQSWPFVLKNTDDPTLMPEADFVLIDRLEQVNLADLLRTMDKPAGAKLIGLSNHADPRVREQLMQLGLDQCLVKPLTAPRLYRALVGEQASVKQQPALSAPSALAPLPPGRILVVDDNAPNLKLMAALLEDTPCDVHTATSGMAALDAVEKWPFDAIFMDIQMPNMDGVTAMTRIREKLGDKCPPVIAVTAHAMAGEREKLLGQGMDDYLTKPIDERTLHACLLRWLRKNIVLDWELALSQAGGREALAKDMMKMLIDSLPQTRQDLEQALGGNDGEALYQVVHKFNGALAYTGTPRLKNLAHEIETQLKKGATTTEVEPEVFELIDEMDKLNEEVGRQGVVG</sequence>
<evidence type="ECO:0000256" key="12">
    <source>
        <dbReference type="ARBA" id="ARBA00022989"/>
    </source>
</evidence>
<feature type="transmembrane region" description="Helical" evidence="18">
    <location>
        <begin position="175"/>
        <end position="198"/>
    </location>
</feature>
<keyword evidence="24" id="KW-1185">Reference proteome</keyword>
<keyword evidence="11" id="KW-0067">ATP-binding</keyword>
<dbReference type="InterPro" id="IPR004358">
    <property type="entry name" value="Sig_transdc_His_kin-like_C"/>
</dbReference>
<dbReference type="PROSITE" id="PS50894">
    <property type="entry name" value="HPT"/>
    <property type="match status" value="1"/>
</dbReference>
<dbReference type="Gene3D" id="6.10.340.10">
    <property type="match status" value="1"/>
</dbReference>
<evidence type="ECO:0000256" key="4">
    <source>
        <dbReference type="ARBA" id="ARBA00022475"/>
    </source>
</evidence>
<dbReference type="InterPro" id="IPR036890">
    <property type="entry name" value="HATPase_C_sf"/>
</dbReference>
<evidence type="ECO:0000256" key="7">
    <source>
        <dbReference type="ARBA" id="ARBA00022679"/>
    </source>
</evidence>
<dbReference type="Gene3D" id="3.30.565.10">
    <property type="entry name" value="Histidine kinase-like ATPase, C-terminal domain"/>
    <property type="match status" value="1"/>
</dbReference>
<evidence type="ECO:0000259" key="21">
    <source>
        <dbReference type="PROSITE" id="PS50885"/>
    </source>
</evidence>
<dbReference type="SUPFAM" id="SSF158472">
    <property type="entry name" value="HAMP domain-like"/>
    <property type="match status" value="1"/>
</dbReference>
<dbReference type="GO" id="GO:0005886">
    <property type="term" value="C:plasma membrane"/>
    <property type="evidence" value="ECO:0007669"/>
    <property type="project" value="UniProtKB-SubCell"/>
</dbReference>
<evidence type="ECO:0000256" key="11">
    <source>
        <dbReference type="ARBA" id="ARBA00022840"/>
    </source>
</evidence>
<dbReference type="CDD" id="cd16922">
    <property type="entry name" value="HATPase_EvgS-ArcB-TorS-like"/>
    <property type="match status" value="1"/>
</dbReference>
<name>A0A3N1PFA4_9GAMM</name>
<dbReference type="PRINTS" id="PR00344">
    <property type="entry name" value="BCTRLSENSOR"/>
</dbReference>
<dbReference type="GO" id="GO:0000155">
    <property type="term" value="F:phosphorelay sensor kinase activity"/>
    <property type="evidence" value="ECO:0007669"/>
    <property type="project" value="InterPro"/>
</dbReference>
<dbReference type="Pfam" id="PF00672">
    <property type="entry name" value="HAMP"/>
    <property type="match status" value="1"/>
</dbReference>
<dbReference type="SMART" id="SM00387">
    <property type="entry name" value="HATPase_c"/>
    <property type="match status" value="1"/>
</dbReference>
<dbReference type="EMBL" id="RJUL01000005">
    <property type="protein sequence ID" value="ROQ25697.1"/>
    <property type="molecule type" value="Genomic_DNA"/>
</dbReference>
<dbReference type="SUPFAM" id="SSF52172">
    <property type="entry name" value="CheY-like"/>
    <property type="match status" value="2"/>
</dbReference>
<feature type="domain" description="Response regulatory" evidence="20">
    <location>
        <begin position="666"/>
        <end position="782"/>
    </location>
</feature>
<evidence type="ECO:0000256" key="5">
    <source>
        <dbReference type="ARBA" id="ARBA00022519"/>
    </source>
</evidence>
<dbReference type="Pfam" id="PF01627">
    <property type="entry name" value="Hpt"/>
    <property type="match status" value="1"/>
</dbReference>
<dbReference type="STRING" id="584787.GCA_001247655_02757"/>
<dbReference type="InterPro" id="IPR019247">
    <property type="entry name" value="Histidine_kinase_BarA_N"/>
</dbReference>